<comment type="caution">
    <text evidence="2">The sequence shown here is derived from an EMBL/GenBank/DDBJ whole genome shotgun (WGS) entry which is preliminary data.</text>
</comment>
<dbReference type="Proteomes" id="UP001596108">
    <property type="component" value="Unassembled WGS sequence"/>
</dbReference>
<dbReference type="RefSeq" id="WP_378112977.1">
    <property type="nucleotide sequence ID" value="NZ_JBHSNC010000051.1"/>
</dbReference>
<dbReference type="InterPro" id="IPR050834">
    <property type="entry name" value="Glycosyltransf_2"/>
</dbReference>
<keyword evidence="3" id="KW-1185">Reference proteome</keyword>
<dbReference type="PANTHER" id="PTHR43685">
    <property type="entry name" value="GLYCOSYLTRANSFERASE"/>
    <property type="match status" value="1"/>
</dbReference>
<evidence type="ECO:0000259" key="1">
    <source>
        <dbReference type="Pfam" id="PF00535"/>
    </source>
</evidence>
<dbReference type="Pfam" id="PF00535">
    <property type="entry name" value="Glycos_transf_2"/>
    <property type="match status" value="1"/>
</dbReference>
<dbReference type="SUPFAM" id="SSF53448">
    <property type="entry name" value="Nucleotide-diphospho-sugar transferases"/>
    <property type="match status" value="1"/>
</dbReference>
<dbReference type="PANTHER" id="PTHR43685:SF13">
    <property type="entry name" value="O ANTIGEN BIOSYNTHESIS RHAMNOSYLTRANSFERASE RFBN"/>
    <property type="match status" value="1"/>
</dbReference>
<evidence type="ECO:0000313" key="3">
    <source>
        <dbReference type="Proteomes" id="UP001596108"/>
    </source>
</evidence>
<gene>
    <name evidence="2" type="ORF">ACFPQ4_16565</name>
</gene>
<dbReference type="EMBL" id="JBHSNC010000051">
    <property type="protein sequence ID" value="MFC5531032.1"/>
    <property type="molecule type" value="Genomic_DNA"/>
</dbReference>
<name>A0ABW0R5B2_9BACL</name>
<dbReference type="InterPro" id="IPR001173">
    <property type="entry name" value="Glyco_trans_2-like"/>
</dbReference>
<feature type="domain" description="Glycosyltransferase 2-like" evidence="1">
    <location>
        <begin position="6"/>
        <end position="123"/>
    </location>
</feature>
<organism evidence="2 3">
    <name type="scientific">Cohnella yongneupensis</name>
    <dbReference type="NCBI Taxonomy" id="425006"/>
    <lineage>
        <taxon>Bacteria</taxon>
        <taxon>Bacillati</taxon>
        <taxon>Bacillota</taxon>
        <taxon>Bacilli</taxon>
        <taxon>Bacillales</taxon>
        <taxon>Paenibacillaceae</taxon>
        <taxon>Cohnella</taxon>
    </lineage>
</organism>
<sequence>MESGVSIVIPTFNGGSIFEHSVGMLLKQDFARPIEIVVIDSGSTDNTVEIAKSAGAIVHTISNKDFHHSRTRNQAVAMTSYENVVLLVQDAIPVDEKWLGRLVSALEDNDVVAAYGQQIPHHDADLYARFEVDYHSKYLGDAPIVQEIGSIKEFEMLPFDEGLRRIRFDNVCAIYKKKVLLETPFPDVPFGEDMAWAFEVIKQGHVIMYDPRVKVHHSHNRSPNYRFRRAIIDNVVCAEVMGKLKRDMTFLKYNDLLMITEKTNQMASKIHEELGHKSAGQGYSLKLLKKSKSIKAIYWFIMKLAKRAELNSAVNSGIVLAFQNHINYVLQLIKEQYSNATNEQLNDTVDQIVGSMVGGLYGETYASYKQKGVVPHDIALLIEENSKGV</sequence>
<evidence type="ECO:0000313" key="2">
    <source>
        <dbReference type="EMBL" id="MFC5531032.1"/>
    </source>
</evidence>
<protein>
    <submittedName>
        <fullName evidence="2">Glycosyltransferase family 2 protein</fullName>
    </submittedName>
</protein>
<dbReference type="InterPro" id="IPR029044">
    <property type="entry name" value="Nucleotide-diphossugar_trans"/>
</dbReference>
<dbReference type="Gene3D" id="3.90.550.10">
    <property type="entry name" value="Spore Coat Polysaccharide Biosynthesis Protein SpsA, Chain A"/>
    <property type="match status" value="1"/>
</dbReference>
<proteinExistence type="predicted"/>
<dbReference type="CDD" id="cd00761">
    <property type="entry name" value="Glyco_tranf_GTA_type"/>
    <property type="match status" value="1"/>
</dbReference>
<reference evidence="3" key="1">
    <citation type="journal article" date="2019" name="Int. J. Syst. Evol. Microbiol.">
        <title>The Global Catalogue of Microorganisms (GCM) 10K type strain sequencing project: providing services to taxonomists for standard genome sequencing and annotation.</title>
        <authorList>
            <consortium name="The Broad Institute Genomics Platform"/>
            <consortium name="The Broad Institute Genome Sequencing Center for Infectious Disease"/>
            <person name="Wu L."/>
            <person name="Ma J."/>
        </authorList>
    </citation>
    <scope>NUCLEOTIDE SEQUENCE [LARGE SCALE GENOMIC DNA]</scope>
    <source>
        <strain evidence="3">CGMCC 1.18578</strain>
    </source>
</reference>
<accession>A0ABW0R5B2</accession>